<organism evidence="2 3">
    <name type="scientific">Sphaerobolus stellatus (strain SS14)</name>
    <dbReference type="NCBI Taxonomy" id="990650"/>
    <lineage>
        <taxon>Eukaryota</taxon>
        <taxon>Fungi</taxon>
        <taxon>Dikarya</taxon>
        <taxon>Basidiomycota</taxon>
        <taxon>Agaricomycotina</taxon>
        <taxon>Agaricomycetes</taxon>
        <taxon>Phallomycetidae</taxon>
        <taxon>Geastrales</taxon>
        <taxon>Sphaerobolaceae</taxon>
        <taxon>Sphaerobolus</taxon>
    </lineage>
</organism>
<proteinExistence type="predicted"/>
<dbReference type="Proteomes" id="UP000054279">
    <property type="component" value="Unassembled WGS sequence"/>
</dbReference>
<gene>
    <name evidence="2" type="ORF">M422DRAFT_265322</name>
</gene>
<dbReference type="AlphaFoldDB" id="A0A0C9V5S6"/>
<dbReference type="HOGENOM" id="CLU_1215448_0_0_1"/>
<sequence>MTSESEPVATVDGEKRVCSKSSCTTVLAPSSEYKYKQCKTHRDAARLGMEKRRKQDNNLPPSMSLQTLLVPIKSRNHREASTSQERYPGKENRSHQIEDDGVNHKRPKSGNVLFTALRLASKQPSFTFAGSFNMNTDVEMDDKDRNKAVAEDVWETTDGPRAAYQLVRTTVLFFDKHHLRSILHKYFSSLRRSFGKLLQLILRVTSLESDQVSKSTSTMVTGTEKYYE</sequence>
<feature type="region of interest" description="Disordered" evidence="1">
    <location>
        <begin position="76"/>
        <end position="105"/>
    </location>
</feature>
<dbReference type="EMBL" id="KN837221">
    <property type="protein sequence ID" value="KIJ32840.1"/>
    <property type="molecule type" value="Genomic_DNA"/>
</dbReference>
<evidence type="ECO:0000313" key="3">
    <source>
        <dbReference type="Proteomes" id="UP000054279"/>
    </source>
</evidence>
<accession>A0A0C9V5S6</accession>
<name>A0A0C9V5S6_SPHS4</name>
<evidence type="ECO:0000313" key="2">
    <source>
        <dbReference type="EMBL" id="KIJ32840.1"/>
    </source>
</evidence>
<protein>
    <submittedName>
        <fullName evidence="2">Uncharacterized protein</fullName>
    </submittedName>
</protein>
<reference evidence="2 3" key="1">
    <citation type="submission" date="2014-06" db="EMBL/GenBank/DDBJ databases">
        <title>Evolutionary Origins and Diversification of the Mycorrhizal Mutualists.</title>
        <authorList>
            <consortium name="DOE Joint Genome Institute"/>
            <consortium name="Mycorrhizal Genomics Consortium"/>
            <person name="Kohler A."/>
            <person name="Kuo A."/>
            <person name="Nagy L.G."/>
            <person name="Floudas D."/>
            <person name="Copeland A."/>
            <person name="Barry K.W."/>
            <person name="Cichocki N."/>
            <person name="Veneault-Fourrey C."/>
            <person name="LaButti K."/>
            <person name="Lindquist E.A."/>
            <person name="Lipzen A."/>
            <person name="Lundell T."/>
            <person name="Morin E."/>
            <person name="Murat C."/>
            <person name="Riley R."/>
            <person name="Ohm R."/>
            <person name="Sun H."/>
            <person name="Tunlid A."/>
            <person name="Henrissat B."/>
            <person name="Grigoriev I.V."/>
            <person name="Hibbett D.S."/>
            <person name="Martin F."/>
        </authorList>
    </citation>
    <scope>NUCLEOTIDE SEQUENCE [LARGE SCALE GENOMIC DNA]</scope>
    <source>
        <strain evidence="2 3">SS14</strain>
    </source>
</reference>
<keyword evidence="3" id="KW-1185">Reference proteome</keyword>
<feature type="compositionally biased region" description="Basic and acidic residues" evidence="1">
    <location>
        <begin position="87"/>
        <end position="103"/>
    </location>
</feature>
<evidence type="ECO:0000256" key="1">
    <source>
        <dbReference type="SAM" id="MobiDB-lite"/>
    </source>
</evidence>